<reference evidence="1 2" key="1">
    <citation type="submission" date="2024-04" db="EMBL/GenBank/DDBJ databases">
        <authorList>
            <person name="Cremers G."/>
        </authorList>
    </citation>
    <scope>NUCLEOTIDE SEQUENCE [LARGE SCALE GENOMIC DNA]</scope>
    <source>
        <strain evidence="1">MeCH1-AG</strain>
    </source>
</reference>
<sequence>MTNPIGEFSDARLIEELERFCPKTAKEIEQNYFLRSINRYRRLFLALPHGGGEKSLLDIGARLYTAFIYANYLDYARVAVATKWETPYTEASLLARIPRHERISVQHFDAENTVFPYRDGEFDVVVCSELLEHLAIDPMFMLAEINRVTRPDGLLVLTTPNAASWASLRKVLEGKHPYTWSMYNGSSTDRHNREYTIDELDRLIANCGYQLVKSETFSASGQGFSLKEKVLSAWFSLPDTLRGKPGLNPSRRGETSLVVGRKVSAIQDRYPSWLYFDPRPTARPSLES</sequence>
<dbReference type="Gene3D" id="3.40.50.150">
    <property type="entry name" value="Vaccinia Virus protein VP39"/>
    <property type="match status" value="1"/>
</dbReference>
<evidence type="ECO:0000313" key="2">
    <source>
        <dbReference type="Proteomes" id="UP001497493"/>
    </source>
</evidence>
<dbReference type="InterPro" id="IPR029063">
    <property type="entry name" value="SAM-dependent_MTases_sf"/>
</dbReference>
<dbReference type="EMBL" id="OZ026884">
    <property type="protein sequence ID" value="CAL1240353.1"/>
    <property type="molecule type" value="Genomic_DNA"/>
</dbReference>
<evidence type="ECO:0000313" key="1">
    <source>
        <dbReference type="EMBL" id="CAL1240353.1"/>
    </source>
</evidence>
<keyword evidence="2" id="KW-1185">Reference proteome</keyword>
<proteinExistence type="predicted"/>
<dbReference type="RefSeq" id="WP_348759838.1">
    <property type="nucleotide sequence ID" value="NZ_OZ026884.1"/>
</dbReference>
<evidence type="ECO:0008006" key="3">
    <source>
        <dbReference type="Google" id="ProtNLM"/>
    </source>
</evidence>
<gene>
    <name evidence="1" type="ORF">MECH1_V1_1577</name>
</gene>
<accession>A0ABP1C847</accession>
<dbReference type="SUPFAM" id="SSF53335">
    <property type="entry name" value="S-adenosyl-L-methionine-dependent methyltransferases"/>
    <property type="match status" value="1"/>
</dbReference>
<dbReference type="Pfam" id="PF13489">
    <property type="entry name" value="Methyltransf_23"/>
    <property type="match status" value="1"/>
</dbReference>
<dbReference type="Proteomes" id="UP001497493">
    <property type="component" value="Chromosome"/>
</dbReference>
<dbReference type="CDD" id="cd02440">
    <property type="entry name" value="AdoMet_MTases"/>
    <property type="match status" value="1"/>
</dbReference>
<name>A0ABP1C847_9GAMM</name>
<organism evidence="1 2">
    <name type="scientific">Candidatus Methylocalor cossyra</name>
    <dbReference type="NCBI Taxonomy" id="3108543"/>
    <lineage>
        <taxon>Bacteria</taxon>
        <taxon>Pseudomonadati</taxon>
        <taxon>Pseudomonadota</taxon>
        <taxon>Gammaproteobacteria</taxon>
        <taxon>Methylococcales</taxon>
        <taxon>Methylococcaceae</taxon>
        <taxon>Candidatus Methylocalor</taxon>
    </lineage>
</organism>
<protein>
    <recommendedName>
        <fullName evidence="3">Methyltransferase type 11 domain-containing protein</fullName>
    </recommendedName>
</protein>